<sequence>MKYALNISGPQELLRMEWKDFQPAYQELIAQELNQDNLKTWLADWTTLSEWSDEFYNRLYVAVSTNTVDAEAEKRFEKYMSDFYPNWQAADQKMKEKFLASGLQVDGFEIARRNMQGEVDLYCEENLPLFVEEEKINSEHDKVIGAQTLTWQGQEKTARQMEVVLRETDRETRRQGWELLAERQLQDREAINDQWTRFMKLRQQVAANAKLPDYRTFRWRLYNRFDYTPDDCKAFHQAIEDVVVPAVGRVTECRKQALGIESARYYDLFVDPSNQPPLKPFADVKDMIKKTTAVFTHVHPKFGEYFNQMAEEGLLDLDNRKNKANGGYTTYFSHARRPLIFSNAVGIHDDVQTLLHEGGHSFHAYEAFQLTYFQQYCESNVPTEFAEVASMAMEYLTLPYISREFGGFYSETDAARARAEHIESDMRFWPYMAIVDAFQHWVYENPEEGSRPERCDAKWAELERRFRPEIDWSGYEDVMMTGWQRKDHIHNVPFYYVDYGLALLGAVQVWRNSLKDQHAAVEQYRHALALGGTASLPQLFRAAGAKLAFDKETLGEAVNLMEEQLIKNEQVYLNA</sequence>
<dbReference type="PANTHER" id="PTHR11804">
    <property type="entry name" value="PROTEASE M3 THIMET OLIGOPEPTIDASE-RELATED"/>
    <property type="match status" value="1"/>
</dbReference>
<keyword evidence="1 6" id="KW-0645">Protease</keyword>
<dbReference type="NCBIfam" id="TIGR02289">
    <property type="entry name" value="M3_not_pepF"/>
    <property type="match status" value="1"/>
</dbReference>
<dbReference type="InterPro" id="IPR011976">
    <property type="entry name" value="Pept_M3B_oligopep-rel"/>
</dbReference>
<dbReference type="EMBL" id="QUMS01000002">
    <property type="protein sequence ID" value="REG08714.1"/>
    <property type="molecule type" value="Genomic_DNA"/>
</dbReference>
<dbReference type="InterPro" id="IPR045090">
    <property type="entry name" value="Pept_M3A_M3B"/>
</dbReference>
<gene>
    <name evidence="8" type="ORF">DFR64_2089</name>
</gene>
<keyword evidence="5 6" id="KW-0482">Metalloprotease</keyword>
<dbReference type="SUPFAM" id="SSF55486">
    <property type="entry name" value="Metalloproteases ('zincins'), catalytic domain"/>
    <property type="match status" value="1"/>
</dbReference>
<comment type="cofactor">
    <cofactor evidence="6">
        <name>Zn(2+)</name>
        <dbReference type="ChEBI" id="CHEBI:29105"/>
    </cofactor>
    <text evidence="6">Binds 1 zinc ion.</text>
</comment>
<evidence type="ECO:0000313" key="9">
    <source>
        <dbReference type="Proteomes" id="UP000256388"/>
    </source>
</evidence>
<dbReference type="GO" id="GO:0004222">
    <property type="term" value="F:metalloendopeptidase activity"/>
    <property type="evidence" value="ECO:0007669"/>
    <property type="project" value="InterPro"/>
</dbReference>
<evidence type="ECO:0000313" key="8">
    <source>
        <dbReference type="EMBL" id="REG08714.1"/>
    </source>
</evidence>
<proteinExistence type="inferred from homology"/>
<evidence type="ECO:0000256" key="1">
    <source>
        <dbReference type="ARBA" id="ARBA00022670"/>
    </source>
</evidence>
<dbReference type="CDD" id="cd09606">
    <property type="entry name" value="M3B_PepF"/>
    <property type="match status" value="1"/>
</dbReference>
<evidence type="ECO:0000256" key="5">
    <source>
        <dbReference type="ARBA" id="ARBA00023049"/>
    </source>
</evidence>
<organism evidence="8 9">
    <name type="scientific">Pelolinea submarina</name>
    <dbReference type="NCBI Taxonomy" id="913107"/>
    <lineage>
        <taxon>Bacteria</taxon>
        <taxon>Bacillati</taxon>
        <taxon>Chloroflexota</taxon>
        <taxon>Anaerolineae</taxon>
        <taxon>Anaerolineales</taxon>
        <taxon>Anaerolineaceae</taxon>
        <taxon>Pelolinea</taxon>
    </lineage>
</organism>
<evidence type="ECO:0000259" key="7">
    <source>
        <dbReference type="Pfam" id="PF01432"/>
    </source>
</evidence>
<evidence type="ECO:0000256" key="6">
    <source>
        <dbReference type="RuleBase" id="RU003435"/>
    </source>
</evidence>
<dbReference type="PANTHER" id="PTHR11804:SF48">
    <property type="entry name" value="PUTATIVE-RELATED"/>
    <property type="match status" value="1"/>
</dbReference>
<keyword evidence="2 6" id="KW-0479">Metal-binding</keyword>
<evidence type="ECO:0000256" key="4">
    <source>
        <dbReference type="ARBA" id="ARBA00022833"/>
    </source>
</evidence>
<comment type="caution">
    <text evidence="8">The sequence shown here is derived from an EMBL/GenBank/DDBJ whole genome shotgun (WGS) entry which is preliminary data.</text>
</comment>
<keyword evidence="3 6" id="KW-0378">Hydrolase</keyword>
<name>A0A347ZP82_9CHLR</name>
<protein>
    <submittedName>
        <fullName evidence="8">Oligoendopeptidase F</fullName>
    </submittedName>
</protein>
<dbReference type="Pfam" id="PF01432">
    <property type="entry name" value="Peptidase_M3"/>
    <property type="match status" value="1"/>
</dbReference>
<dbReference type="Proteomes" id="UP000256388">
    <property type="component" value="Unassembled WGS sequence"/>
</dbReference>
<reference evidence="8 9" key="1">
    <citation type="submission" date="2018-08" db="EMBL/GenBank/DDBJ databases">
        <title>Genomic Encyclopedia of Type Strains, Phase IV (KMG-IV): sequencing the most valuable type-strain genomes for metagenomic binning, comparative biology and taxonomic classification.</title>
        <authorList>
            <person name="Goeker M."/>
        </authorList>
    </citation>
    <scope>NUCLEOTIDE SEQUENCE [LARGE SCALE GENOMIC DNA]</scope>
    <source>
        <strain evidence="8 9">DSM 23923</strain>
    </source>
</reference>
<dbReference type="AlphaFoldDB" id="A0A347ZP82"/>
<dbReference type="InterPro" id="IPR001567">
    <property type="entry name" value="Pept_M3A_M3B_dom"/>
</dbReference>
<comment type="similarity">
    <text evidence="6">Belongs to the peptidase M3 family.</text>
</comment>
<accession>A0A347ZP82</accession>
<feature type="domain" description="Peptidase M3A/M3B catalytic" evidence="7">
    <location>
        <begin position="165"/>
        <end position="552"/>
    </location>
</feature>
<dbReference type="GO" id="GO:0006508">
    <property type="term" value="P:proteolysis"/>
    <property type="evidence" value="ECO:0007669"/>
    <property type="project" value="UniProtKB-KW"/>
</dbReference>
<dbReference type="GO" id="GO:0046872">
    <property type="term" value="F:metal ion binding"/>
    <property type="evidence" value="ECO:0007669"/>
    <property type="project" value="UniProtKB-UniRule"/>
</dbReference>
<dbReference type="RefSeq" id="WP_198418380.1">
    <property type="nucleotide sequence ID" value="NZ_AP018437.1"/>
</dbReference>
<dbReference type="GO" id="GO:0006518">
    <property type="term" value="P:peptide metabolic process"/>
    <property type="evidence" value="ECO:0007669"/>
    <property type="project" value="TreeGrafter"/>
</dbReference>
<evidence type="ECO:0000256" key="2">
    <source>
        <dbReference type="ARBA" id="ARBA00022723"/>
    </source>
</evidence>
<dbReference type="Gene3D" id="1.10.1370.30">
    <property type="match status" value="1"/>
</dbReference>
<keyword evidence="9" id="KW-1185">Reference proteome</keyword>
<evidence type="ECO:0000256" key="3">
    <source>
        <dbReference type="ARBA" id="ARBA00022801"/>
    </source>
</evidence>
<keyword evidence="4 6" id="KW-0862">Zinc</keyword>